<dbReference type="PANTHER" id="PTHR34351:SF2">
    <property type="entry name" value="DUF58 DOMAIN-CONTAINING PROTEIN"/>
    <property type="match status" value="1"/>
</dbReference>
<keyword evidence="3" id="KW-1185">Reference proteome</keyword>
<dbReference type="Proteomes" id="UP000012283">
    <property type="component" value="Unassembled WGS sequence"/>
</dbReference>
<name>N4WGN4_9BACI</name>
<organism evidence="2 3">
    <name type="scientific">Gracilibacillus halophilus YIM-C55.5</name>
    <dbReference type="NCBI Taxonomy" id="1308866"/>
    <lineage>
        <taxon>Bacteria</taxon>
        <taxon>Bacillati</taxon>
        <taxon>Bacillota</taxon>
        <taxon>Bacilli</taxon>
        <taxon>Bacillales</taxon>
        <taxon>Bacillaceae</taxon>
        <taxon>Gracilibacillus</taxon>
    </lineage>
</organism>
<proteinExistence type="predicted"/>
<dbReference type="Pfam" id="PF01882">
    <property type="entry name" value="DUF58"/>
    <property type="match status" value="1"/>
</dbReference>
<dbReference type="eggNOG" id="COG1721">
    <property type="taxonomic scope" value="Bacteria"/>
</dbReference>
<sequence>MNIAWVIVVLLVVIFLQGMVYSKWGLRGIRYQRHFKQTTAFEGETIEMVDEIENRKWLPVPWIRLESKMSPYLTISSDQTNENKPDVFHRTLFSLMPFQRIRRTHQLVAKRRGYYPLDTVSVTTGDVVGFGETFDSVSASTAVTVYPKVISMDDIPLPSHSWFGDITVRRWIIEDPFLQKGVREYQYGDPLQAVNWKATARTNQLQINQKDFTADHHVMIYVNFDLNEDIRLPIHDEQVIEKALSYAASLANTTIEEGMATGFGCNGYFVEPFTNKTAPIKPSVRVEPSQSGQQIEYIFDAIAKLTMDRSRNFRAFLQEEIDLERTNTDIVIFTAIMTEKIEHQIQQLKAMGNAVEVVMLDQVQTEAGEADAS</sequence>
<protein>
    <recommendedName>
        <fullName evidence="1">DUF58 domain-containing protein</fullName>
    </recommendedName>
</protein>
<evidence type="ECO:0000313" key="2">
    <source>
        <dbReference type="EMBL" id="ENH98414.1"/>
    </source>
</evidence>
<accession>N4WGN4</accession>
<dbReference type="PATRIC" id="fig|1308866.3.peg.96"/>
<evidence type="ECO:0000259" key="1">
    <source>
        <dbReference type="Pfam" id="PF01882"/>
    </source>
</evidence>
<dbReference type="InterPro" id="IPR002881">
    <property type="entry name" value="DUF58"/>
</dbReference>
<gene>
    <name evidence="2" type="ORF">J416_00464</name>
</gene>
<dbReference type="OrthoDB" id="9789943at2"/>
<reference evidence="2 3" key="1">
    <citation type="submission" date="2013-03" db="EMBL/GenBank/DDBJ databases">
        <title>Draft genome sequence of Gracibacillus halophilus YIM-C55.5, a moderately halophilic and thermophilic organism from the Xiaochaidamu salt lake.</title>
        <authorList>
            <person name="Sugumar T."/>
            <person name="Polireddy D.R."/>
            <person name="Antony A."/>
            <person name="Madhava Y.R."/>
            <person name="Sivakumar N."/>
        </authorList>
    </citation>
    <scope>NUCLEOTIDE SEQUENCE [LARGE SCALE GENOMIC DNA]</scope>
    <source>
        <strain evidence="2 3">YIM-C55.5</strain>
    </source>
</reference>
<dbReference type="PANTHER" id="PTHR34351">
    <property type="entry name" value="SLR1927 PROTEIN-RELATED"/>
    <property type="match status" value="1"/>
</dbReference>
<feature type="domain" description="DUF58" evidence="1">
    <location>
        <begin position="182"/>
        <end position="265"/>
    </location>
</feature>
<dbReference type="EMBL" id="APML01000003">
    <property type="protein sequence ID" value="ENH98414.1"/>
    <property type="molecule type" value="Genomic_DNA"/>
</dbReference>
<comment type="caution">
    <text evidence="2">The sequence shown here is derived from an EMBL/GenBank/DDBJ whole genome shotgun (WGS) entry which is preliminary data.</text>
</comment>
<dbReference type="RefSeq" id="WP_003462642.1">
    <property type="nucleotide sequence ID" value="NZ_APML01000003.1"/>
</dbReference>
<dbReference type="STRING" id="1308866.J416_00464"/>
<evidence type="ECO:0000313" key="3">
    <source>
        <dbReference type="Proteomes" id="UP000012283"/>
    </source>
</evidence>
<dbReference type="AlphaFoldDB" id="N4WGN4"/>